<dbReference type="InterPro" id="IPR014041">
    <property type="entry name" value="ESCRT-II_cplx_Vps25-sub_N"/>
</dbReference>
<accession>R4X908</accession>
<dbReference type="InterPro" id="IPR036390">
    <property type="entry name" value="WH_DNA-bd_sf"/>
</dbReference>
<reference evidence="8 9" key="1">
    <citation type="journal article" date="2013" name="MBio">
        <title>Genome sequencing of the plant pathogen Taphrina deformans, the causal agent of peach leaf curl.</title>
        <authorList>
            <person name="Cisse O.H."/>
            <person name="Almeida J.M.G.C.F."/>
            <person name="Fonseca A."/>
            <person name="Kumar A.A."/>
            <person name="Salojaervi J."/>
            <person name="Overmyer K."/>
            <person name="Hauser P.M."/>
            <person name="Pagni M."/>
        </authorList>
    </citation>
    <scope>NUCLEOTIDE SEQUENCE [LARGE SCALE GENOMIC DNA]</scope>
    <source>
        <strain evidence="9">PYCC 5710 / ATCC 11124 / CBS 356.35 / IMI 108563 / JCM 9778 / NBRC 8474</strain>
    </source>
</reference>
<gene>
    <name evidence="8" type="ORF">TAPDE_002104</name>
</gene>
<dbReference type="eggNOG" id="KOG4068">
    <property type="taxonomic scope" value="Eukaryota"/>
</dbReference>
<evidence type="ECO:0000256" key="3">
    <source>
        <dbReference type="ARBA" id="ARBA00017934"/>
    </source>
</evidence>
<dbReference type="FunFam" id="1.10.10.570:FF:000003">
    <property type="entry name" value="Vacuolar protein-sorting-associated protein 25"/>
    <property type="match status" value="1"/>
</dbReference>
<evidence type="ECO:0000256" key="1">
    <source>
        <dbReference type="ARBA" id="ARBA00004496"/>
    </source>
</evidence>
<keyword evidence="9" id="KW-1185">Reference proteome</keyword>
<dbReference type="AlphaFoldDB" id="R4X908"/>
<dbReference type="GO" id="GO:0042803">
    <property type="term" value="F:protein homodimerization activity"/>
    <property type="evidence" value="ECO:0007669"/>
    <property type="project" value="TreeGrafter"/>
</dbReference>
<evidence type="ECO:0000256" key="7">
    <source>
        <dbReference type="ARBA" id="ARBA00030094"/>
    </source>
</evidence>
<dbReference type="EMBL" id="CAHR02000072">
    <property type="protein sequence ID" value="CCG82159.1"/>
    <property type="molecule type" value="Genomic_DNA"/>
</dbReference>
<dbReference type="InterPro" id="IPR036388">
    <property type="entry name" value="WH-like_DNA-bd_sf"/>
</dbReference>
<keyword evidence="4" id="KW-0813">Transport</keyword>
<dbReference type="FunFam" id="1.10.10.10:FF:000141">
    <property type="entry name" value="vacuolar protein-sorting-associated protein 25"/>
    <property type="match status" value="1"/>
</dbReference>
<dbReference type="GO" id="GO:0016236">
    <property type="term" value="P:macroautophagy"/>
    <property type="evidence" value="ECO:0007669"/>
    <property type="project" value="UniProtKB-ARBA"/>
</dbReference>
<comment type="caution">
    <text evidence="8">The sequence shown here is derived from an EMBL/GenBank/DDBJ whole genome shotgun (WGS) entry which is preliminary data.</text>
</comment>
<dbReference type="GO" id="GO:0043328">
    <property type="term" value="P:protein transport to vacuole involved in ubiquitin-dependent protein catabolic process via the multivesicular body sorting pathway"/>
    <property type="evidence" value="ECO:0007669"/>
    <property type="project" value="TreeGrafter"/>
</dbReference>
<keyword evidence="5" id="KW-0963">Cytoplasm</keyword>
<evidence type="ECO:0000313" key="8">
    <source>
        <dbReference type="EMBL" id="CCG82159.1"/>
    </source>
</evidence>
<evidence type="ECO:0000256" key="2">
    <source>
        <dbReference type="ARBA" id="ARBA00009674"/>
    </source>
</evidence>
<evidence type="ECO:0000256" key="5">
    <source>
        <dbReference type="ARBA" id="ARBA00022490"/>
    </source>
</evidence>
<dbReference type="VEuPathDB" id="FungiDB:TAPDE_002104"/>
<name>R4X908_TAPDE</name>
<comment type="similarity">
    <text evidence="2">Belongs to the VPS25 family.</text>
</comment>
<dbReference type="Gene3D" id="1.10.10.570">
    <property type="entry name" value="Winged helix' DNA-binding domain. Chain C. Domain 1"/>
    <property type="match status" value="1"/>
</dbReference>
<evidence type="ECO:0000256" key="6">
    <source>
        <dbReference type="ARBA" id="ARBA00022927"/>
    </source>
</evidence>
<proteinExistence type="inferred from homology"/>
<evidence type="ECO:0000256" key="4">
    <source>
        <dbReference type="ARBA" id="ARBA00022448"/>
    </source>
</evidence>
<comment type="subcellular location">
    <subcellularLocation>
        <location evidence="1">Cytoplasm</location>
    </subcellularLocation>
</comment>
<organism evidence="8 9">
    <name type="scientific">Taphrina deformans (strain PYCC 5710 / ATCC 11124 / CBS 356.35 / IMI 108563 / JCM 9778 / NBRC 8474)</name>
    <name type="common">Peach leaf curl fungus</name>
    <name type="synonym">Lalaria deformans</name>
    <dbReference type="NCBI Taxonomy" id="1097556"/>
    <lineage>
        <taxon>Eukaryota</taxon>
        <taxon>Fungi</taxon>
        <taxon>Dikarya</taxon>
        <taxon>Ascomycota</taxon>
        <taxon>Taphrinomycotina</taxon>
        <taxon>Taphrinomycetes</taxon>
        <taxon>Taphrinales</taxon>
        <taxon>Taphrinaceae</taxon>
        <taxon>Taphrina</taxon>
    </lineage>
</organism>
<dbReference type="OrthoDB" id="245150at2759"/>
<dbReference type="PANTHER" id="PTHR13149:SF0">
    <property type="entry name" value="VACUOLAR PROTEIN-SORTING-ASSOCIATED PROTEIN 25"/>
    <property type="match status" value="1"/>
</dbReference>
<protein>
    <recommendedName>
        <fullName evidence="3">Vacuolar protein-sorting-associated protein 25</fullName>
    </recommendedName>
    <alternativeName>
        <fullName evidence="7">ESCRT-II complex subunit VPS25</fullName>
    </alternativeName>
</protein>
<dbReference type="InterPro" id="IPR008570">
    <property type="entry name" value="ESCRT-II_cplx_Vps25-sub"/>
</dbReference>
<dbReference type="SUPFAM" id="SSF46785">
    <property type="entry name" value="Winged helix' DNA-binding domain"/>
    <property type="match status" value="2"/>
</dbReference>
<dbReference type="Pfam" id="PF05871">
    <property type="entry name" value="ESCRT-II"/>
    <property type="match status" value="1"/>
</dbReference>
<dbReference type="Proteomes" id="UP000013776">
    <property type="component" value="Unassembled WGS sequence"/>
</dbReference>
<dbReference type="Gene3D" id="1.10.10.10">
    <property type="entry name" value="Winged helix-like DNA-binding domain superfamily/Winged helix DNA-binding domain"/>
    <property type="match status" value="1"/>
</dbReference>
<dbReference type="PANTHER" id="PTHR13149">
    <property type="entry name" value="VACUOLAR PROTEIN SORTING-ASSOCIATED PROTEIN VPS25"/>
    <property type="match status" value="1"/>
</dbReference>
<sequence length="177" mass="20767">MTFELPPIHSFPPFFTRQPNVETFNSQRQQWAAIILEYYRHNKLFQLSLNAETINSALFTNRSIKRSLKLDTLMEIIEHMVAQNQAEWLTKKKGDVLIYWRRPEDWAQALIKYVEDTGQNGSILTMYELTEAEEAERSEFYKMDKVMLRKVVDVLSKRGKAVIMKGSDGEEQGIKFL</sequence>
<dbReference type="GO" id="GO:0000814">
    <property type="term" value="C:ESCRT II complex"/>
    <property type="evidence" value="ECO:0007669"/>
    <property type="project" value="InterPro"/>
</dbReference>
<dbReference type="STRING" id="1097556.R4X908"/>
<dbReference type="GO" id="GO:0005198">
    <property type="term" value="F:structural molecule activity"/>
    <property type="evidence" value="ECO:0007669"/>
    <property type="project" value="TreeGrafter"/>
</dbReference>
<evidence type="ECO:0000313" key="9">
    <source>
        <dbReference type="Proteomes" id="UP000013776"/>
    </source>
</evidence>
<keyword evidence="6" id="KW-0653">Protein transport</keyword>